<dbReference type="Gene3D" id="1.10.110.30">
    <property type="match status" value="1"/>
</dbReference>
<dbReference type="NCBIfam" id="NF009814">
    <property type="entry name" value="PRK13299.1"/>
    <property type="match status" value="1"/>
</dbReference>
<reference evidence="15 16" key="1">
    <citation type="journal article" date="2015" name="Genome Announc.">
        <title>Expanding the biotechnology potential of lactobacilli through comparative genomics of 213 strains and associated genera.</title>
        <authorList>
            <person name="Sun Z."/>
            <person name="Harris H.M."/>
            <person name="McCann A."/>
            <person name="Guo C."/>
            <person name="Argimon S."/>
            <person name="Zhang W."/>
            <person name="Yang X."/>
            <person name="Jeffery I.B."/>
            <person name="Cooney J.C."/>
            <person name="Kagawa T.F."/>
            <person name="Liu W."/>
            <person name="Song Y."/>
            <person name="Salvetti E."/>
            <person name="Wrobel A."/>
            <person name="Rasinkangas P."/>
            <person name="Parkhill J."/>
            <person name="Rea M.C."/>
            <person name="O'Sullivan O."/>
            <person name="Ritari J."/>
            <person name="Douillard F.P."/>
            <person name="Paul Ross R."/>
            <person name="Yang R."/>
            <person name="Briner A.E."/>
            <person name="Felis G.E."/>
            <person name="de Vos W.M."/>
            <person name="Barrangou R."/>
            <person name="Klaenhammer T.R."/>
            <person name="Caufield P.W."/>
            <person name="Cui Y."/>
            <person name="Zhang H."/>
            <person name="O'Toole P.W."/>
        </authorList>
    </citation>
    <scope>NUCLEOTIDE SEQUENCE [LARGE SCALE GENOMIC DNA]</scope>
    <source>
        <strain evidence="15 16">DSM 15429</strain>
    </source>
</reference>
<dbReference type="GO" id="GO:0000049">
    <property type="term" value="F:tRNA binding"/>
    <property type="evidence" value="ECO:0007669"/>
    <property type="project" value="UniProtKB-UniRule"/>
</dbReference>
<evidence type="ECO:0000256" key="2">
    <source>
        <dbReference type="ARBA" id="ARBA00022679"/>
    </source>
</evidence>
<keyword evidence="7 11" id="KW-0692">RNA repair</keyword>
<evidence type="ECO:0000256" key="1">
    <source>
        <dbReference type="ARBA" id="ARBA00001946"/>
    </source>
</evidence>
<dbReference type="PANTHER" id="PTHR46173:SF1">
    <property type="entry name" value="CCA TRNA NUCLEOTIDYLTRANSFERASE 1, MITOCHONDRIAL"/>
    <property type="match status" value="1"/>
</dbReference>
<dbReference type="Gene3D" id="3.30.460.10">
    <property type="entry name" value="Beta Polymerase, domain 2"/>
    <property type="match status" value="1"/>
</dbReference>
<feature type="binding site" evidence="11">
    <location>
        <position position="138"/>
    </location>
    <ligand>
        <name>CTP</name>
        <dbReference type="ChEBI" id="CHEBI:37563"/>
    </ligand>
</feature>
<dbReference type="GO" id="GO:0004810">
    <property type="term" value="F:CCA tRNA nucleotidyltransferase activity"/>
    <property type="evidence" value="ECO:0007669"/>
    <property type="project" value="UniProtKB-UniRule"/>
</dbReference>
<dbReference type="InterPro" id="IPR023068">
    <property type="entry name" value="CCA-adding_enz_firmicutes"/>
</dbReference>
<dbReference type="AlphaFoldDB" id="A0A0R1R1D6"/>
<comment type="caution">
    <text evidence="15">The sequence shown here is derived from an EMBL/GenBank/DDBJ whole genome shotgun (WGS) entry which is preliminary data.</text>
</comment>
<dbReference type="Gene3D" id="1.20.58.560">
    <property type="match status" value="1"/>
</dbReference>
<comment type="function">
    <text evidence="11">Catalyzes the addition and repair of the essential 3'-terminal CCA sequence in tRNAs without using a nucleic acid template. Adds these three nucleotides in the order of C, C, and A to the tRNA nucleotide-73, using CTP and ATP as substrates and producing inorganic pyrophosphate. tRNA 3'-terminal CCA addition is required both for tRNA processing and repair. Also involved in tRNA surveillance by mediating tandem CCA addition to generate a CCACCA at the 3' terminus of unstable tRNAs. While stable tRNAs receive only 3'-terminal CCA, unstable tRNAs are marked with CCACCA and rapidly degraded.</text>
</comment>
<feature type="binding site" evidence="11">
    <location>
        <position position="54"/>
    </location>
    <ligand>
        <name>ATP</name>
        <dbReference type="ChEBI" id="CHEBI:30616"/>
    </ligand>
</feature>
<dbReference type="InterPro" id="IPR032828">
    <property type="entry name" value="PolyA_RNA-bd"/>
</dbReference>
<dbReference type="CDD" id="cd05398">
    <property type="entry name" value="NT_ClassII-CCAase"/>
    <property type="match status" value="1"/>
</dbReference>
<feature type="binding site" evidence="11">
    <location>
        <position position="57"/>
    </location>
    <ligand>
        <name>CTP</name>
        <dbReference type="ChEBI" id="CHEBI:37563"/>
    </ligand>
</feature>
<dbReference type="InterPro" id="IPR050264">
    <property type="entry name" value="Bact_CCA-adding_enz_type3_sf"/>
</dbReference>
<dbReference type="EMBL" id="AZFC01000003">
    <property type="protein sequence ID" value="KRL50126.1"/>
    <property type="molecule type" value="Genomic_DNA"/>
</dbReference>
<feature type="domain" description="tRNA nucleotidyltransferase/poly(A) polymerase RNA and SrmB- binding" evidence="13">
    <location>
        <begin position="196"/>
        <end position="250"/>
    </location>
</feature>
<dbReference type="GO" id="GO:0000287">
    <property type="term" value="F:magnesium ion binding"/>
    <property type="evidence" value="ECO:0007669"/>
    <property type="project" value="UniProtKB-UniRule"/>
</dbReference>
<dbReference type="Pfam" id="PF01743">
    <property type="entry name" value="PolyA_pol"/>
    <property type="match status" value="1"/>
</dbReference>
<evidence type="ECO:0000256" key="7">
    <source>
        <dbReference type="ARBA" id="ARBA00022800"/>
    </source>
</evidence>
<dbReference type="InterPro" id="IPR043519">
    <property type="entry name" value="NT_sf"/>
</dbReference>
<sequence length="424" mass="47201">MNLVNWNLEVYHDTNWEKGTAPLKLEQLPQEFELARPVLQTIERAGYEAYFVGGSVRDTILGKAIHDVDIATSAYPDEIKHLFKRTVDTGIEHGTVMILDHGTGYETTTFRSESTYTDFRRPDHVTFVRSLAEDLKRRDFTINALAMRENGEVIDLFDGLTDLKQRRIRAVGNAQERFHEDALRMMRAVRFASQLDFTIVPETAAAIAAHAQLLAKIAVERTQVELLKLFTGKAPQSGLQPFLTTGLWQYCPTFSDHEAALKDVCHRLTTGTPDETTTWTLLVRAFDLSESEVGPFLKQWKTSNQIITAVQTAARAATSLATADLDAWQLYQCGEQLLPVANSVAVILGAPDRETALLAAWQALPIKTKKALAVTGRDLMQAGIQPGPQLGDLLAQLEHQVVTSQLPNDRDQLIQQALTLANLK</sequence>
<feature type="domain" description="CCA-adding enzyme C-terminal" evidence="14">
    <location>
        <begin position="274"/>
        <end position="415"/>
    </location>
</feature>
<evidence type="ECO:0000256" key="8">
    <source>
        <dbReference type="ARBA" id="ARBA00022840"/>
    </source>
</evidence>
<evidence type="ECO:0000256" key="4">
    <source>
        <dbReference type="ARBA" id="ARBA00022695"/>
    </source>
</evidence>
<dbReference type="GO" id="GO:0160016">
    <property type="term" value="F:CCACCA tRNA nucleotidyltransferase activity"/>
    <property type="evidence" value="ECO:0007669"/>
    <property type="project" value="RHEA"/>
</dbReference>
<feature type="binding site" evidence="11">
    <location>
        <position position="190"/>
    </location>
    <ligand>
        <name>CTP</name>
        <dbReference type="ChEBI" id="CHEBI:37563"/>
    </ligand>
</feature>
<dbReference type="EC" id="2.7.7.72" evidence="11"/>
<dbReference type="GO" id="GO:0001680">
    <property type="term" value="P:tRNA 3'-terminal CCA addition"/>
    <property type="evidence" value="ECO:0007669"/>
    <property type="project" value="UniProtKB-UniRule"/>
</dbReference>
<evidence type="ECO:0000256" key="5">
    <source>
        <dbReference type="ARBA" id="ARBA00022723"/>
    </source>
</evidence>
<keyword evidence="8 11" id="KW-0067">ATP-binding</keyword>
<evidence type="ECO:0000256" key="9">
    <source>
        <dbReference type="ARBA" id="ARBA00022842"/>
    </source>
</evidence>
<evidence type="ECO:0000313" key="15">
    <source>
        <dbReference type="EMBL" id="KRL50126.1"/>
    </source>
</evidence>
<gene>
    <name evidence="11" type="primary">cca</name>
    <name evidence="15" type="ORF">FD37_GL002256</name>
</gene>
<keyword evidence="3 11" id="KW-0819">tRNA processing</keyword>
<dbReference type="Proteomes" id="UP000051835">
    <property type="component" value="Unassembled WGS sequence"/>
</dbReference>
<evidence type="ECO:0000256" key="11">
    <source>
        <dbReference type="HAMAP-Rule" id="MF_01263"/>
    </source>
</evidence>
<keyword evidence="5 11" id="KW-0479">Metal-binding</keyword>
<feature type="binding site" evidence="11">
    <location>
        <position position="69"/>
    </location>
    <ligand>
        <name>Mg(2+)</name>
        <dbReference type="ChEBI" id="CHEBI:18420"/>
    </ligand>
</feature>
<feature type="binding site" evidence="11">
    <location>
        <position position="184"/>
    </location>
    <ligand>
        <name>CTP</name>
        <dbReference type="ChEBI" id="CHEBI:37563"/>
    </ligand>
</feature>
<name>A0A0R1R1D6_9LACO</name>
<evidence type="ECO:0000259" key="13">
    <source>
        <dbReference type="Pfam" id="PF12627"/>
    </source>
</evidence>
<feature type="binding site" evidence="11">
    <location>
        <position position="184"/>
    </location>
    <ligand>
        <name>ATP</name>
        <dbReference type="ChEBI" id="CHEBI:30616"/>
    </ligand>
</feature>
<comment type="subunit">
    <text evidence="11">Homodimer.</text>
</comment>
<dbReference type="Pfam" id="PF13735">
    <property type="entry name" value="tRNA_NucTran2_2"/>
    <property type="match status" value="1"/>
</dbReference>
<keyword evidence="4 11" id="KW-0548">Nucleotidyltransferase</keyword>
<accession>A0A0R1R1D6</accession>
<dbReference type="InterPro" id="IPR002646">
    <property type="entry name" value="PolA_pol_head_dom"/>
</dbReference>
<proteinExistence type="inferred from homology"/>
<keyword evidence="6 11" id="KW-0547">Nucleotide-binding</keyword>
<evidence type="ECO:0000259" key="12">
    <source>
        <dbReference type="Pfam" id="PF01743"/>
    </source>
</evidence>
<comment type="catalytic activity">
    <reaction evidence="11">
        <text>a tRNA with a 3' CCA end + 2 CTP + ATP = a tRNA with a 3' CCACCA end + 3 diphosphate</text>
        <dbReference type="Rhea" id="RHEA:76235"/>
        <dbReference type="Rhea" id="RHEA-COMP:10468"/>
        <dbReference type="Rhea" id="RHEA-COMP:18655"/>
        <dbReference type="ChEBI" id="CHEBI:30616"/>
        <dbReference type="ChEBI" id="CHEBI:33019"/>
        <dbReference type="ChEBI" id="CHEBI:37563"/>
        <dbReference type="ChEBI" id="CHEBI:83071"/>
        <dbReference type="ChEBI" id="CHEBI:195187"/>
    </reaction>
</comment>
<keyword evidence="9 11" id="KW-0460">Magnesium</keyword>
<comment type="similarity">
    <text evidence="11">Belongs to the tRNA nucleotidyltransferase/poly(A) polymerase family. Bacterial CCA-adding enzyme type 3 subfamily.</text>
</comment>
<organism evidence="15 16">
    <name type="scientific">Levilactobacillus spicheri DSM 15429</name>
    <dbReference type="NCBI Taxonomy" id="1423805"/>
    <lineage>
        <taxon>Bacteria</taxon>
        <taxon>Bacillati</taxon>
        <taxon>Bacillota</taxon>
        <taxon>Bacilli</taxon>
        <taxon>Lactobacillales</taxon>
        <taxon>Lactobacillaceae</taxon>
        <taxon>Levilactobacillus</taxon>
    </lineage>
</organism>
<evidence type="ECO:0000313" key="16">
    <source>
        <dbReference type="Proteomes" id="UP000051835"/>
    </source>
</evidence>
<feature type="binding site" evidence="11">
    <location>
        <position position="54"/>
    </location>
    <ligand>
        <name>CTP</name>
        <dbReference type="ChEBI" id="CHEBI:37563"/>
    </ligand>
</feature>
<evidence type="ECO:0000256" key="10">
    <source>
        <dbReference type="ARBA" id="ARBA00022884"/>
    </source>
</evidence>
<dbReference type="Pfam" id="PF12627">
    <property type="entry name" value="PolyA_pol_RNAbd"/>
    <property type="match status" value="1"/>
</dbReference>
<comment type="cofactor">
    <cofactor evidence="1 11">
        <name>Mg(2+)</name>
        <dbReference type="ChEBI" id="CHEBI:18420"/>
    </cofactor>
</comment>
<evidence type="ECO:0000259" key="14">
    <source>
        <dbReference type="Pfam" id="PF13735"/>
    </source>
</evidence>
<dbReference type="InterPro" id="IPR032810">
    <property type="entry name" value="CCA-adding_enz_C"/>
</dbReference>
<evidence type="ECO:0000256" key="3">
    <source>
        <dbReference type="ARBA" id="ARBA00022694"/>
    </source>
</evidence>
<comment type="miscellaneous">
    <text evidence="11">A single active site specifically recognizes both ATP and CTP and is responsible for their addition.</text>
</comment>
<dbReference type="PANTHER" id="PTHR46173">
    <property type="entry name" value="CCA TRNA NUCLEOTIDYLTRANSFERASE 1, MITOCHONDRIAL"/>
    <property type="match status" value="1"/>
</dbReference>
<feature type="binding site" evidence="11">
    <location>
        <position position="190"/>
    </location>
    <ligand>
        <name>ATP</name>
        <dbReference type="ChEBI" id="CHEBI:30616"/>
    </ligand>
</feature>
<evidence type="ECO:0000256" key="6">
    <source>
        <dbReference type="ARBA" id="ARBA00022741"/>
    </source>
</evidence>
<dbReference type="GO" id="GO:0005524">
    <property type="term" value="F:ATP binding"/>
    <property type="evidence" value="ECO:0007669"/>
    <property type="project" value="UniProtKB-UniRule"/>
</dbReference>
<keyword evidence="10 11" id="KW-0694">RNA-binding</keyword>
<dbReference type="GO" id="GO:0042245">
    <property type="term" value="P:RNA repair"/>
    <property type="evidence" value="ECO:0007669"/>
    <property type="project" value="UniProtKB-KW"/>
</dbReference>
<dbReference type="SUPFAM" id="SSF81301">
    <property type="entry name" value="Nucleotidyltransferase"/>
    <property type="match status" value="1"/>
</dbReference>
<feature type="domain" description="Poly A polymerase head" evidence="12">
    <location>
        <begin position="49"/>
        <end position="169"/>
    </location>
</feature>
<comment type="catalytic activity">
    <reaction evidence="11">
        <text>a tRNA precursor + 2 CTP + ATP = a tRNA with a 3' CCA end + 3 diphosphate</text>
        <dbReference type="Rhea" id="RHEA:14433"/>
        <dbReference type="Rhea" id="RHEA-COMP:10465"/>
        <dbReference type="Rhea" id="RHEA-COMP:10468"/>
        <dbReference type="ChEBI" id="CHEBI:30616"/>
        <dbReference type="ChEBI" id="CHEBI:33019"/>
        <dbReference type="ChEBI" id="CHEBI:37563"/>
        <dbReference type="ChEBI" id="CHEBI:74896"/>
        <dbReference type="ChEBI" id="CHEBI:83071"/>
        <dbReference type="EC" id="2.7.7.72"/>
    </reaction>
</comment>
<feature type="binding site" evidence="11">
    <location>
        <position position="187"/>
    </location>
    <ligand>
        <name>ATP</name>
        <dbReference type="ChEBI" id="CHEBI:30616"/>
    </ligand>
</feature>
<dbReference type="HAMAP" id="MF_01263">
    <property type="entry name" value="CCA_bact_type3"/>
    <property type="match status" value="1"/>
</dbReference>
<feature type="binding site" evidence="11">
    <location>
        <position position="67"/>
    </location>
    <ligand>
        <name>Mg(2+)</name>
        <dbReference type="ChEBI" id="CHEBI:18420"/>
    </ligand>
</feature>
<dbReference type="SUPFAM" id="SSF81891">
    <property type="entry name" value="Poly A polymerase C-terminal region-like"/>
    <property type="match status" value="1"/>
</dbReference>
<feature type="binding site" evidence="11">
    <location>
        <position position="181"/>
    </location>
    <ligand>
        <name>ATP</name>
        <dbReference type="ChEBI" id="CHEBI:30616"/>
    </ligand>
</feature>
<feature type="binding site" evidence="11">
    <location>
        <position position="181"/>
    </location>
    <ligand>
        <name>CTP</name>
        <dbReference type="ChEBI" id="CHEBI:37563"/>
    </ligand>
</feature>
<dbReference type="PATRIC" id="fig|1423805.4.peg.2319"/>
<protein>
    <recommendedName>
        <fullName evidence="11">CCA-adding enzyme</fullName>
        <ecNumber evidence="11">2.7.7.72</ecNumber>
    </recommendedName>
    <alternativeName>
        <fullName evidence="11">CCA tRNA nucleotidyltransferase</fullName>
    </alternativeName>
    <alternativeName>
        <fullName evidence="11">tRNA CCA-pyrophosphorylase</fullName>
    </alternativeName>
    <alternativeName>
        <fullName evidence="11">tRNA adenylyl-/cytidylyl- transferase</fullName>
    </alternativeName>
    <alternativeName>
        <fullName evidence="11">tRNA nucleotidyltransferase</fullName>
    </alternativeName>
    <alternativeName>
        <fullName evidence="11">tRNA-NT</fullName>
    </alternativeName>
</protein>
<keyword evidence="2 11" id="KW-0808">Transferase</keyword>
<dbReference type="Gene3D" id="1.10.246.80">
    <property type="match status" value="1"/>
</dbReference>
<feature type="binding site" evidence="11">
    <location>
        <position position="138"/>
    </location>
    <ligand>
        <name>ATP</name>
        <dbReference type="ChEBI" id="CHEBI:30616"/>
    </ligand>
</feature>
<feature type="binding site" evidence="11">
    <location>
        <position position="187"/>
    </location>
    <ligand>
        <name>CTP</name>
        <dbReference type="ChEBI" id="CHEBI:37563"/>
    </ligand>
</feature>
<feature type="binding site" evidence="11">
    <location>
        <position position="57"/>
    </location>
    <ligand>
        <name>ATP</name>
        <dbReference type="ChEBI" id="CHEBI:30616"/>
    </ligand>
</feature>